<dbReference type="EMBL" id="VSDO01000003">
    <property type="protein sequence ID" value="TYA11847.1"/>
    <property type="molecule type" value="Genomic_DNA"/>
</dbReference>
<dbReference type="RefSeq" id="WP_148452867.1">
    <property type="nucleotide sequence ID" value="NZ_VSDO01000003.1"/>
</dbReference>
<dbReference type="AlphaFoldDB" id="A0A5D0CSQ8"/>
<keyword evidence="2" id="KW-1185">Reference proteome</keyword>
<evidence type="ECO:0000313" key="2">
    <source>
        <dbReference type="Proteomes" id="UP000325218"/>
    </source>
</evidence>
<accession>A0A5D0CSQ8</accession>
<dbReference type="Proteomes" id="UP000325218">
    <property type="component" value="Unassembled WGS sequence"/>
</dbReference>
<sequence length="134" mass="14719">MLQLSEMPLGQPQILAEGAAARAGLWQALLRLTAVAIGGCRPPEKLLELLQIPAEGVAAASRTVAGAARTDCRCNRWMRNCQSVETNKKMQKCRNFTGLLPVFKQKDAIVQEFLEDSRYGHFSDENPCTFAGIL</sequence>
<name>A0A5D0CSQ8_9BACL</name>
<comment type="caution">
    <text evidence="1">The sequence shown here is derived from an EMBL/GenBank/DDBJ whole genome shotgun (WGS) entry which is preliminary data.</text>
</comment>
<gene>
    <name evidence="1" type="ORF">FRY98_13920</name>
</gene>
<evidence type="ECO:0000313" key="1">
    <source>
        <dbReference type="EMBL" id="TYA11847.1"/>
    </source>
</evidence>
<proteinExistence type="predicted"/>
<reference evidence="1 2" key="1">
    <citation type="submission" date="2019-08" db="EMBL/GenBank/DDBJ databases">
        <title>Genome sequencing of Paenibacillus faecis DSM 23593(T).</title>
        <authorList>
            <person name="Kook J.-K."/>
            <person name="Park S.-N."/>
            <person name="Lim Y.K."/>
        </authorList>
    </citation>
    <scope>NUCLEOTIDE SEQUENCE [LARGE SCALE GENOMIC DNA]</scope>
    <source>
        <strain evidence="1 2">DSM 23593</strain>
    </source>
</reference>
<protein>
    <submittedName>
        <fullName evidence="1">Uncharacterized protein</fullName>
    </submittedName>
</protein>
<organism evidence="1 2">
    <name type="scientific">Paenibacillus faecis</name>
    <dbReference type="NCBI Taxonomy" id="862114"/>
    <lineage>
        <taxon>Bacteria</taxon>
        <taxon>Bacillati</taxon>
        <taxon>Bacillota</taxon>
        <taxon>Bacilli</taxon>
        <taxon>Bacillales</taxon>
        <taxon>Paenibacillaceae</taxon>
        <taxon>Paenibacillus</taxon>
    </lineage>
</organism>